<evidence type="ECO:0000256" key="3">
    <source>
        <dbReference type="ARBA" id="ARBA00022598"/>
    </source>
</evidence>
<dbReference type="GO" id="GO:0004326">
    <property type="term" value="F:tetrahydrofolylpolyglutamate synthase activity"/>
    <property type="evidence" value="ECO:0007669"/>
    <property type="project" value="UniProtKB-EC"/>
</dbReference>
<dbReference type="Proteomes" id="UP000286186">
    <property type="component" value="Unassembled WGS sequence"/>
</dbReference>
<evidence type="ECO:0000259" key="11">
    <source>
        <dbReference type="Pfam" id="PF08245"/>
    </source>
</evidence>
<dbReference type="GO" id="GO:0005524">
    <property type="term" value="F:ATP binding"/>
    <property type="evidence" value="ECO:0007669"/>
    <property type="project" value="UniProtKB-KW"/>
</dbReference>
<reference evidence="14 15" key="1">
    <citation type="submission" date="2018-08" db="EMBL/GenBank/DDBJ databases">
        <title>A genome reference for cultivated species of the human gut microbiota.</title>
        <authorList>
            <person name="Zou Y."/>
            <person name="Xue W."/>
            <person name="Luo G."/>
        </authorList>
    </citation>
    <scope>NUCLEOTIDE SEQUENCE [LARGE SCALE GENOMIC DNA]</scope>
    <source>
        <strain evidence="13 15">AM23-22</strain>
        <strain evidence="12 14">AM44-11BH</strain>
    </source>
</reference>
<evidence type="ECO:0000313" key="12">
    <source>
        <dbReference type="EMBL" id="RHA18628.1"/>
    </source>
</evidence>
<evidence type="ECO:0000259" key="10">
    <source>
        <dbReference type="Pfam" id="PF02875"/>
    </source>
</evidence>
<dbReference type="SUPFAM" id="SSF53623">
    <property type="entry name" value="MurD-like peptide ligases, catalytic domain"/>
    <property type="match status" value="1"/>
</dbReference>
<dbReference type="PROSITE" id="PS01011">
    <property type="entry name" value="FOLYLPOLYGLU_SYNT_1"/>
    <property type="match status" value="1"/>
</dbReference>
<evidence type="ECO:0000256" key="1">
    <source>
        <dbReference type="ARBA" id="ARBA00008276"/>
    </source>
</evidence>
<dbReference type="AlphaFoldDB" id="A0A414R438"/>
<dbReference type="EMBL" id="QRHR01000011">
    <property type="protein sequence ID" value="RHF87809.1"/>
    <property type="molecule type" value="Genomic_DNA"/>
</dbReference>
<gene>
    <name evidence="13" type="ORF">DW652_10305</name>
    <name evidence="12" type="ORF">DW944_06030</name>
</gene>
<proteinExistence type="inferred from homology"/>
<dbReference type="InterPro" id="IPR001645">
    <property type="entry name" value="Folylpolyglutamate_synth"/>
</dbReference>
<evidence type="ECO:0000256" key="2">
    <source>
        <dbReference type="ARBA" id="ARBA00013025"/>
    </source>
</evidence>
<keyword evidence="4" id="KW-0479">Metal-binding</keyword>
<evidence type="ECO:0000256" key="9">
    <source>
        <dbReference type="ARBA" id="ARBA00047493"/>
    </source>
</evidence>
<dbReference type="Gene3D" id="3.40.1190.10">
    <property type="entry name" value="Mur-like, catalytic domain"/>
    <property type="match status" value="1"/>
</dbReference>
<feature type="domain" description="Mur ligase C-terminal" evidence="10">
    <location>
        <begin position="350"/>
        <end position="471"/>
    </location>
</feature>
<comment type="catalytic activity">
    <reaction evidence="9">
        <text>(6S)-5,6,7,8-tetrahydrofolyl-(gamma-L-Glu)(n) + L-glutamate + ATP = (6S)-5,6,7,8-tetrahydrofolyl-(gamma-L-Glu)(n+1) + ADP + phosphate + H(+)</text>
        <dbReference type="Rhea" id="RHEA:10580"/>
        <dbReference type="Rhea" id="RHEA-COMP:14738"/>
        <dbReference type="Rhea" id="RHEA-COMP:14740"/>
        <dbReference type="ChEBI" id="CHEBI:15378"/>
        <dbReference type="ChEBI" id="CHEBI:29985"/>
        <dbReference type="ChEBI" id="CHEBI:30616"/>
        <dbReference type="ChEBI" id="CHEBI:43474"/>
        <dbReference type="ChEBI" id="CHEBI:141005"/>
        <dbReference type="ChEBI" id="CHEBI:456216"/>
        <dbReference type="EC" id="6.3.2.17"/>
    </reaction>
</comment>
<dbReference type="InterPro" id="IPR004101">
    <property type="entry name" value="Mur_ligase_C"/>
</dbReference>
<evidence type="ECO:0000313" key="14">
    <source>
        <dbReference type="Proteomes" id="UP000284779"/>
    </source>
</evidence>
<dbReference type="SUPFAM" id="SSF53244">
    <property type="entry name" value="MurD-like peptide ligases, peptide-binding domain"/>
    <property type="match status" value="1"/>
</dbReference>
<protein>
    <recommendedName>
        <fullName evidence="2">tetrahydrofolate synthase</fullName>
        <ecNumber evidence="2">6.3.2.17</ecNumber>
    </recommendedName>
    <alternativeName>
        <fullName evidence="8">Tetrahydrofolylpolyglutamate synthase</fullName>
    </alternativeName>
</protein>
<evidence type="ECO:0000256" key="5">
    <source>
        <dbReference type="ARBA" id="ARBA00022741"/>
    </source>
</evidence>
<name>A0A414R438_9FIRM</name>
<evidence type="ECO:0000313" key="15">
    <source>
        <dbReference type="Proteomes" id="UP000286186"/>
    </source>
</evidence>
<evidence type="ECO:0000256" key="7">
    <source>
        <dbReference type="ARBA" id="ARBA00022842"/>
    </source>
</evidence>
<evidence type="ECO:0000256" key="6">
    <source>
        <dbReference type="ARBA" id="ARBA00022840"/>
    </source>
</evidence>
<keyword evidence="14" id="KW-1185">Reference proteome</keyword>
<keyword evidence="5" id="KW-0547">Nucleotide-binding</keyword>
<keyword evidence="3" id="KW-0436">Ligase</keyword>
<comment type="similarity">
    <text evidence="1">Belongs to the folylpolyglutamate synthase family.</text>
</comment>
<dbReference type="GO" id="GO:0005737">
    <property type="term" value="C:cytoplasm"/>
    <property type="evidence" value="ECO:0007669"/>
    <property type="project" value="TreeGrafter"/>
</dbReference>
<feature type="domain" description="Mur ligase central" evidence="11">
    <location>
        <begin position="46"/>
        <end position="298"/>
    </location>
</feature>
<dbReference type="PANTHER" id="PTHR11136">
    <property type="entry name" value="FOLYLPOLYGLUTAMATE SYNTHASE-RELATED"/>
    <property type="match status" value="1"/>
</dbReference>
<dbReference type="InterPro" id="IPR018109">
    <property type="entry name" value="Folylpolyglutamate_synth_CS"/>
</dbReference>
<evidence type="ECO:0000256" key="8">
    <source>
        <dbReference type="ARBA" id="ARBA00030592"/>
    </source>
</evidence>
<dbReference type="EC" id="6.3.2.17" evidence="2"/>
<dbReference type="NCBIfam" id="TIGR01499">
    <property type="entry name" value="folC"/>
    <property type="match status" value="1"/>
</dbReference>
<dbReference type="Proteomes" id="UP000284779">
    <property type="component" value="Unassembled WGS sequence"/>
</dbReference>
<organism evidence="13 15">
    <name type="scientific">Eubacterium ventriosum</name>
    <dbReference type="NCBI Taxonomy" id="39496"/>
    <lineage>
        <taxon>Bacteria</taxon>
        <taxon>Bacillati</taxon>
        <taxon>Bacillota</taxon>
        <taxon>Clostridia</taxon>
        <taxon>Eubacteriales</taxon>
        <taxon>Eubacteriaceae</taxon>
        <taxon>Eubacterium</taxon>
    </lineage>
</organism>
<accession>A0A414R438</accession>
<dbReference type="GO" id="GO:0008841">
    <property type="term" value="F:dihydrofolate synthase activity"/>
    <property type="evidence" value="ECO:0007669"/>
    <property type="project" value="TreeGrafter"/>
</dbReference>
<dbReference type="InterPro" id="IPR013221">
    <property type="entry name" value="Mur_ligase_cen"/>
</dbReference>
<dbReference type="PANTHER" id="PTHR11136:SF0">
    <property type="entry name" value="DIHYDROFOLATE SYNTHETASE-RELATED"/>
    <property type="match status" value="1"/>
</dbReference>
<dbReference type="Gene3D" id="3.90.190.20">
    <property type="entry name" value="Mur ligase, C-terminal domain"/>
    <property type="match status" value="1"/>
</dbReference>
<evidence type="ECO:0000256" key="4">
    <source>
        <dbReference type="ARBA" id="ARBA00022723"/>
    </source>
</evidence>
<comment type="caution">
    <text evidence="13">The sequence shown here is derived from an EMBL/GenBank/DDBJ whole genome shotgun (WGS) entry which is preliminary data.</text>
</comment>
<evidence type="ECO:0000313" key="13">
    <source>
        <dbReference type="EMBL" id="RHF87809.1"/>
    </source>
</evidence>
<dbReference type="InterPro" id="IPR036615">
    <property type="entry name" value="Mur_ligase_C_dom_sf"/>
</dbReference>
<dbReference type="Pfam" id="PF08245">
    <property type="entry name" value="Mur_ligase_M"/>
    <property type="match status" value="1"/>
</dbReference>
<dbReference type="GO" id="GO:0046872">
    <property type="term" value="F:metal ion binding"/>
    <property type="evidence" value="ECO:0007669"/>
    <property type="project" value="UniProtKB-KW"/>
</dbReference>
<dbReference type="Pfam" id="PF02875">
    <property type="entry name" value="Mur_ligase_C"/>
    <property type="match status" value="1"/>
</dbReference>
<sequence length="488" mass="54464">MEMNYSEAREYLKNVNKLGSILGLNTIKELLKRLGNPQNELKVVHIAGTNGKGSIMTFVQNILMESGYKVGRYCSPAVFNEREIIRINDEYISEEQSADLLTRIKEKCDSMYSEGLPHPTSFEIETAEALMFFKEQNCDIALIECGMGGETDATNVFEKVLCSVIATISLDHTQFLGSTIEEITKVKSGIIKENCPVVMSKQTGEAESVIKKVCKQNNSELIIPNEQEFKNNKDNNLLDNEKRIYNVNTEGIENAENVEIDGLTTKVTYKASNNKEYILNLQALGTYQIKNAKTAVEVALVLDKALTEKTDICDESDNNNSTGMENNINNSGNTIEKNIKKGIEKTVWPGRMEVISKEPLIIIDGAHNPGAVLELRKTLDLYFTNKRITFIMGVLSDKDFSKEAEIIADRAERIITITPNNSRGLDGHKLAETLVKYNHNVQVADSLKQAAEESIDTIKENSADMILAFGSLSYLGELKQVVRLICNH</sequence>
<keyword evidence="7" id="KW-0460">Magnesium</keyword>
<dbReference type="EMBL" id="QSFD01000005">
    <property type="protein sequence ID" value="RHA18628.1"/>
    <property type="molecule type" value="Genomic_DNA"/>
</dbReference>
<dbReference type="InterPro" id="IPR036565">
    <property type="entry name" value="Mur-like_cat_sf"/>
</dbReference>
<keyword evidence="6" id="KW-0067">ATP-binding</keyword>